<sequence>MKKELAISRHAKFDNTIHLRLLGYLGLVSWGSTKHIKSIEYTLYSNDIPSGSEVQERIFTTGCSFTQVKHEPKNQYHGKVVISYQDGTTEEHVSKKISITDIEIPSISTSSNPSARVKYFSTKENFRPSPDCSYYIEIQFETDGLERFRKDDPLRAIQDKVGHLELTKNPVRRQDLYSITQTIEIADMLSITQILSKLDYVRYAALTPTPHSLNAKSPDFDNTTEKLPVTELNSDQTPDFTDRQGYLDAISATGQLGMNVREAWRQSVGSHATVRHLDFGVYEDHEDLKGHITIATNGKSNKEHGTASTGVIAAMDNGVGIKGVAHDCNFIYYDKGTTMEPILDDVLPGDIVSLDIQTADAYPIIAYWSWWSKIKAVVERGGIVFMAAGNGLSDLAWLIEKNLMEDFGDSGAFLVAACQDSDGRIQGYSNYNHYGLLVNSWGSPRVVTTGYGDLFSPDSSHTRDYTARFAGTSSALPLVVGVAALLQSYSIEQFDLCLTAKELVAILAKTGYTEGSQDKIGHRPNAEAAFAYLYELVSASSAIN</sequence>
<evidence type="ECO:0000256" key="3">
    <source>
        <dbReference type="ARBA" id="ARBA00022825"/>
    </source>
</evidence>
<name>A0A3M8TFG7_PSEPU</name>
<feature type="active site" description="Charge relay system" evidence="4">
    <location>
        <position position="304"/>
    </location>
</feature>
<evidence type="ECO:0000256" key="2">
    <source>
        <dbReference type="ARBA" id="ARBA00022801"/>
    </source>
</evidence>
<dbReference type="Proteomes" id="UP000278162">
    <property type="component" value="Unassembled WGS sequence"/>
</dbReference>
<dbReference type="GO" id="GO:0016020">
    <property type="term" value="C:membrane"/>
    <property type="evidence" value="ECO:0007669"/>
    <property type="project" value="TreeGrafter"/>
</dbReference>
<feature type="domain" description="Peptidase S8/S53" evidence="5">
    <location>
        <begin position="273"/>
        <end position="511"/>
    </location>
</feature>
<dbReference type="EMBL" id="RJAI01000015">
    <property type="protein sequence ID" value="RNF92309.1"/>
    <property type="molecule type" value="Genomic_DNA"/>
</dbReference>
<dbReference type="GO" id="GO:0004252">
    <property type="term" value="F:serine-type endopeptidase activity"/>
    <property type="evidence" value="ECO:0007669"/>
    <property type="project" value="UniProtKB-UniRule"/>
</dbReference>
<dbReference type="Pfam" id="PF00082">
    <property type="entry name" value="Peptidase_S8"/>
    <property type="match status" value="1"/>
</dbReference>
<comment type="similarity">
    <text evidence="4">Belongs to the peptidase S8 family.</text>
</comment>
<dbReference type="InterPro" id="IPR000209">
    <property type="entry name" value="Peptidase_S8/S53_dom"/>
</dbReference>
<feature type="active site" description="Charge relay system" evidence="4">
    <location>
        <position position="473"/>
    </location>
</feature>
<dbReference type="PANTHER" id="PTHR42884:SF14">
    <property type="entry name" value="NEUROENDOCRINE CONVERTASE 1"/>
    <property type="match status" value="1"/>
</dbReference>
<dbReference type="InterPro" id="IPR023828">
    <property type="entry name" value="Peptidase_S8_Ser-AS"/>
</dbReference>
<evidence type="ECO:0000256" key="4">
    <source>
        <dbReference type="PROSITE-ProRule" id="PRU01240"/>
    </source>
</evidence>
<dbReference type="SUPFAM" id="SSF52743">
    <property type="entry name" value="Subtilisin-like"/>
    <property type="match status" value="1"/>
</dbReference>
<proteinExistence type="inferred from homology"/>
<dbReference type="PROSITE" id="PS51892">
    <property type="entry name" value="SUBTILASE"/>
    <property type="match status" value="1"/>
</dbReference>
<dbReference type="AlphaFoldDB" id="A0A3M8TFG7"/>
<accession>A0A3M8TFG7</accession>
<dbReference type="GO" id="GO:0016485">
    <property type="term" value="P:protein processing"/>
    <property type="evidence" value="ECO:0007669"/>
    <property type="project" value="TreeGrafter"/>
</dbReference>
<keyword evidence="2 4" id="KW-0378">Hydrolase</keyword>
<evidence type="ECO:0000259" key="5">
    <source>
        <dbReference type="Pfam" id="PF00082"/>
    </source>
</evidence>
<dbReference type="InterPro" id="IPR036852">
    <property type="entry name" value="Peptidase_S8/S53_dom_sf"/>
</dbReference>
<comment type="caution">
    <text evidence="6">The sequence shown here is derived from an EMBL/GenBank/DDBJ whole genome shotgun (WGS) entry which is preliminary data.</text>
</comment>
<dbReference type="PROSITE" id="PS00138">
    <property type="entry name" value="SUBTILASE_SER"/>
    <property type="match status" value="1"/>
</dbReference>
<gene>
    <name evidence="6" type="ORF">EFK07_07090</name>
</gene>
<reference evidence="6 7" key="1">
    <citation type="submission" date="2018-10" db="EMBL/GenBank/DDBJ databases">
        <title>An outbreak of IMP-63 producing strain in France.</title>
        <authorList>
            <person name="Bour M."/>
            <person name="Liapis E."/>
            <person name="Plesiat P."/>
        </authorList>
    </citation>
    <scope>NUCLEOTIDE SEQUENCE [LARGE SCALE GENOMIC DNA]</scope>
    <source>
        <strain evidence="6 7">12917</strain>
    </source>
</reference>
<evidence type="ECO:0000256" key="1">
    <source>
        <dbReference type="ARBA" id="ARBA00022670"/>
    </source>
</evidence>
<dbReference type="Gene3D" id="3.40.50.200">
    <property type="entry name" value="Peptidase S8/S53 domain"/>
    <property type="match status" value="1"/>
</dbReference>
<evidence type="ECO:0000313" key="6">
    <source>
        <dbReference type="EMBL" id="RNF92309.1"/>
    </source>
</evidence>
<organism evidence="6 7">
    <name type="scientific">Pseudomonas putida</name>
    <name type="common">Arthrobacter siderocapsulatus</name>
    <dbReference type="NCBI Taxonomy" id="303"/>
    <lineage>
        <taxon>Bacteria</taxon>
        <taxon>Pseudomonadati</taxon>
        <taxon>Pseudomonadota</taxon>
        <taxon>Gammaproteobacteria</taxon>
        <taxon>Pseudomonadales</taxon>
        <taxon>Pseudomonadaceae</taxon>
        <taxon>Pseudomonas</taxon>
    </lineage>
</organism>
<dbReference type="PANTHER" id="PTHR42884">
    <property type="entry name" value="PROPROTEIN CONVERTASE SUBTILISIN/KEXIN-RELATED"/>
    <property type="match status" value="1"/>
</dbReference>
<keyword evidence="1 4" id="KW-0645">Protease</keyword>
<dbReference type="PRINTS" id="PR00723">
    <property type="entry name" value="SUBTILISIN"/>
</dbReference>
<dbReference type="RefSeq" id="WP_123084089.1">
    <property type="nucleotide sequence ID" value="NZ_RJAI01000015.1"/>
</dbReference>
<dbReference type="InterPro" id="IPR015500">
    <property type="entry name" value="Peptidase_S8_subtilisin-rel"/>
</dbReference>
<keyword evidence="3 4" id="KW-0720">Serine protease</keyword>
<feature type="active site" description="Charge relay system" evidence="4">
    <location>
        <position position="278"/>
    </location>
</feature>
<protein>
    <recommendedName>
        <fullName evidence="5">Peptidase S8/S53 domain-containing protein</fullName>
    </recommendedName>
</protein>
<evidence type="ECO:0000313" key="7">
    <source>
        <dbReference type="Proteomes" id="UP000278162"/>
    </source>
</evidence>